<keyword evidence="1" id="KW-1133">Transmembrane helix</keyword>
<keyword evidence="1" id="KW-0472">Membrane</keyword>
<keyword evidence="1" id="KW-0812">Transmembrane</keyword>
<dbReference type="AlphaFoldDB" id="A0A8D8UUG8"/>
<sequence length="102" mass="12414">MYNYLSIYKYSFNFGLVRPTPSLLCLQITISCVMFTPEFFFSFYFVSRLNFLSVYLPFYAMPFLNLYPSMCEFYFNFVIFFIAIYLLLCNTKYKYSESLLYR</sequence>
<reference evidence="2" key="1">
    <citation type="submission" date="2021-05" db="EMBL/GenBank/DDBJ databases">
        <authorList>
            <person name="Alioto T."/>
            <person name="Alioto T."/>
            <person name="Gomez Garrido J."/>
        </authorList>
    </citation>
    <scope>NUCLEOTIDE SEQUENCE</scope>
</reference>
<protein>
    <submittedName>
        <fullName evidence="2">Uncharacterized protein</fullName>
    </submittedName>
</protein>
<dbReference type="EMBL" id="HBUF01347952">
    <property type="protein sequence ID" value="CAG6711250.1"/>
    <property type="molecule type" value="Transcribed_RNA"/>
</dbReference>
<accession>A0A8D8UUG8</accession>
<feature type="transmembrane region" description="Helical" evidence="1">
    <location>
        <begin position="66"/>
        <end position="88"/>
    </location>
</feature>
<organism evidence="2">
    <name type="scientific">Cacopsylla melanoneura</name>
    <dbReference type="NCBI Taxonomy" id="428564"/>
    <lineage>
        <taxon>Eukaryota</taxon>
        <taxon>Metazoa</taxon>
        <taxon>Ecdysozoa</taxon>
        <taxon>Arthropoda</taxon>
        <taxon>Hexapoda</taxon>
        <taxon>Insecta</taxon>
        <taxon>Pterygota</taxon>
        <taxon>Neoptera</taxon>
        <taxon>Paraneoptera</taxon>
        <taxon>Hemiptera</taxon>
        <taxon>Sternorrhyncha</taxon>
        <taxon>Psylloidea</taxon>
        <taxon>Psyllidae</taxon>
        <taxon>Psyllinae</taxon>
        <taxon>Cacopsylla</taxon>
    </lineage>
</organism>
<evidence type="ECO:0000256" key="1">
    <source>
        <dbReference type="SAM" id="Phobius"/>
    </source>
</evidence>
<feature type="transmembrane region" description="Helical" evidence="1">
    <location>
        <begin position="21"/>
        <end position="46"/>
    </location>
</feature>
<name>A0A8D8UUG8_9HEMI</name>
<evidence type="ECO:0000313" key="2">
    <source>
        <dbReference type="EMBL" id="CAG6711255.1"/>
    </source>
</evidence>
<proteinExistence type="predicted"/>
<dbReference type="EMBL" id="HBUF01347953">
    <property type="protein sequence ID" value="CAG6711255.1"/>
    <property type="molecule type" value="Transcribed_RNA"/>
</dbReference>